<evidence type="ECO:0000313" key="2">
    <source>
        <dbReference type="Proteomes" id="UP000198211"/>
    </source>
</evidence>
<protein>
    <submittedName>
        <fullName evidence="1">Uncharacterized protein</fullName>
    </submittedName>
</protein>
<dbReference type="EMBL" id="NBNE01001051">
    <property type="protein sequence ID" value="OWZ15793.1"/>
    <property type="molecule type" value="Genomic_DNA"/>
</dbReference>
<dbReference type="AlphaFoldDB" id="A0A225WDJ9"/>
<dbReference type="OrthoDB" id="128478at2759"/>
<sequence>MGLRVWKHYDAQSRLALVLTTVVRQYYHARRRSDESTLDYLYRLNVAGLCARLKTQDCSTKDRRENVDHFIETDPDLADRLTLLRLSDADDPKGVLRARDRAKSRQKKAAFGFGKFQHKASNAAP</sequence>
<reference evidence="2" key="1">
    <citation type="submission" date="2017-03" db="EMBL/GenBank/DDBJ databases">
        <title>Phytopthora megakarya and P. palmivora, two closely related causual agents of cacao black pod achieved similar genome size and gene model numbers by different mechanisms.</title>
        <authorList>
            <person name="Ali S."/>
            <person name="Shao J."/>
            <person name="Larry D.J."/>
            <person name="Kronmiller B."/>
            <person name="Shen D."/>
            <person name="Strem M.D."/>
            <person name="Melnick R.L."/>
            <person name="Guiltinan M.J."/>
            <person name="Tyler B.M."/>
            <person name="Meinhardt L.W."/>
            <person name="Bailey B.A."/>
        </authorList>
    </citation>
    <scope>NUCLEOTIDE SEQUENCE [LARGE SCALE GENOMIC DNA]</scope>
    <source>
        <strain evidence="2">zdho120</strain>
    </source>
</reference>
<evidence type="ECO:0000313" key="1">
    <source>
        <dbReference type="EMBL" id="OWZ15793.1"/>
    </source>
</evidence>
<gene>
    <name evidence="1" type="ORF">PHMEG_00010497</name>
</gene>
<organism evidence="1 2">
    <name type="scientific">Phytophthora megakarya</name>
    <dbReference type="NCBI Taxonomy" id="4795"/>
    <lineage>
        <taxon>Eukaryota</taxon>
        <taxon>Sar</taxon>
        <taxon>Stramenopiles</taxon>
        <taxon>Oomycota</taxon>
        <taxon>Peronosporomycetes</taxon>
        <taxon>Peronosporales</taxon>
        <taxon>Peronosporaceae</taxon>
        <taxon>Phytophthora</taxon>
    </lineage>
</organism>
<name>A0A225WDJ9_9STRA</name>
<proteinExistence type="predicted"/>
<dbReference type="Proteomes" id="UP000198211">
    <property type="component" value="Unassembled WGS sequence"/>
</dbReference>
<comment type="caution">
    <text evidence="1">The sequence shown here is derived from an EMBL/GenBank/DDBJ whole genome shotgun (WGS) entry which is preliminary data.</text>
</comment>
<keyword evidence="2" id="KW-1185">Reference proteome</keyword>
<accession>A0A225WDJ9</accession>